<protein>
    <submittedName>
        <fullName evidence="2">Uncharacterized protein</fullName>
    </submittedName>
</protein>
<reference evidence="2" key="1">
    <citation type="journal article" date="2023" name="Mol. Phylogenet. Evol.">
        <title>Genome-scale phylogeny and comparative genomics of the fungal order Sordariales.</title>
        <authorList>
            <person name="Hensen N."/>
            <person name="Bonometti L."/>
            <person name="Westerberg I."/>
            <person name="Brannstrom I.O."/>
            <person name="Guillou S."/>
            <person name="Cros-Aarteil S."/>
            <person name="Calhoun S."/>
            <person name="Haridas S."/>
            <person name="Kuo A."/>
            <person name="Mondo S."/>
            <person name="Pangilinan J."/>
            <person name="Riley R."/>
            <person name="LaButti K."/>
            <person name="Andreopoulos B."/>
            <person name="Lipzen A."/>
            <person name="Chen C."/>
            <person name="Yan M."/>
            <person name="Daum C."/>
            <person name="Ng V."/>
            <person name="Clum A."/>
            <person name="Steindorff A."/>
            <person name="Ohm R.A."/>
            <person name="Martin F."/>
            <person name="Silar P."/>
            <person name="Natvig D.O."/>
            <person name="Lalanne C."/>
            <person name="Gautier V."/>
            <person name="Ament-Velasquez S.L."/>
            <person name="Kruys A."/>
            <person name="Hutchinson M.I."/>
            <person name="Powell A.J."/>
            <person name="Barry K."/>
            <person name="Miller A.N."/>
            <person name="Grigoriev I.V."/>
            <person name="Debuchy R."/>
            <person name="Gladieux P."/>
            <person name="Hiltunen Thoren M."/>
            <person name="Johannesson H."/>
        </authorList>
    </citation>
    <scope>NUCLEOTIDE SEQUENCE</scope>
    <source>
        <strain evidence="2">CBS 990.96</strain>
    </source>
</reference>
<comment type="caution">
    <text evidence="2">The sequence shown here is derived from an EMBL/GenBank/DDBJ whole genome shotgun (WGS) entry which is preliminary data.</text>
</comment>
<keyword evidence="1" id="KW-0472">Membrane</keyword>
<gene>
    <name evidence="2" type="ORF">QBC38DRAFT_488076</name>
</gene>
<keyword evidence="1" id="KW-1133">Transmembrane helix</keyword>
<reference evidence="2" key="2">
    <citation type="submission" date="2023-05" db="EMBL/GenBank/DDBJ databases">
        <authorList>
            <consortium name="Lawrence Berkeley National Laboratory"/>
            <person name="Steindorff A."/>
            <person name="Hensen N."/>
            <person name="Bonometti L."/>
            <person name="Westerberg I."/>
            <person name="Brannstrom I.O."/>
            <person name="Guillou S."/>
            <person name="Cros-Aarteil S."/>
            <person name="Calhoun S."/>
            <person name="Haridas S."/>
            <person name="Kuo A."/>
            <person name="Mondo S."/>
            <person name="Pangilinan J."/>
            <person name="Riley R."/>
            <person name="Labutti K."/>
            <person name="Andreopoulos B."/>
            <person name="Lipzen A."/>
            <person name="Chen C."/>
            <person name="Yanf M."/>
            <person name="Daum C."/>
            <person name="Ng V."/>
            <person name="Clum A."/>
            <person name="Ohm R."/>
            <person name="Martin F."/>
            <person name="Silar P."/>
            <person name="Natvig D."/>
            <person name="Lalanne C."/>
            <person name="Gautier V."/>
            <person name="Ament-Velasquez S.L."/>
            <person name="Kruys A."/>
            <person name="Hutchinson M.I."/>
            <person name="Powell A.J."/>
            <person name="Barry K."/>
            <person name="Miller A.N."/>
            <person name="Grigoriev I.V."/>
            <person name="Debuchy R."/>
            <person name="Gladieux P."/>
            <person name="Thoren M.H."/>
            <person name="Johannesson H."/>
        </authorList>
    </citation>
    <scope>NUCLEOTIDE SEQUENCE</scope>
    <source>
        <strain evidence="2">CBS 990.96</strain>
    </source>
</reference>
<feature type="transmembrane region" description="Helical" evidence="1">
    <location>
        <begin position="38"/>
        <end position="58"/>
    </location>
</feature>
<name>A0AAN7BGZ7_9PEZI</name>
<organism evidence="2 3">
    <name type="scientific">Podospora fimiseda</name>
    <dbReference type="NCBI Taxonomy" id="252190"/>
    <lineage>
        <taxon>Eukaryota</taxon>
        <taxon>Fungi</taxon>
        <taxon>Dikarya</taxon>
        <taxon>Ascomycota</taxon>
        <taxon>Pezizomycotina</taxon>
        <taxon>Sordariomycetes</taxon>
        <taxon>Sordariomycetidae</taxon>
        <taxon>Sordariales</taxon>
        <taxon>Podosporaceae</taxon>
        <taxon>Podospora</taxon>
    </lineage>
</organism>
<evidence type="ECO:0000313" key="3">
    <source>
        <dbReference type="Proteomes" id="UP001301958"/>
    </source>
</evidence>
<accession>A0AAN7BGZ7</accession>
<dbReference type="AlphaFoldDB" id="A0AAN7BGZ7"/>
<dbReference type="Proteomes" id="UP001301958">
    <property type="component" value="Unassembled WGS sequence"/>
</dbReference>
<evidence type="ECO:0000256" key="1">
    <source>
        <dbReference type="SAM" id="Phobius"/>
    </source>
</evidence>
<dbReference type="EMBL" id="MU865434">
    <property type="protein sequence ID" value="KAK4223221.1"/>
    <property type="molecule type" value="Genomic_DNA"/>
</dbReference>
<keyword evidence="3" id="KW-1185">Reference proteome</keyword>
<evidence type="ECO:0000313" key="2">
    <source>
        <dbReference type="EMBL" id="KAK4223221.1"/>
    </source>
</evidence>
<keyword evidence="1" id="KW-0812">Transmembrane</keyword>
<proteinExistence type="predicted"/>
<sequence>MVIGFSGPVMYCYHGYIFCQSFVRSQDYVFNFIPFDDFHVYFVCNCTVSPLFFLIPSLRSLILHLSLWSCMYWLHLRPHISNLTQKQKRNIKKMTK</sequence>